<keyword evidence="9 10" id="KW-0472">Membrane</keyword>
<name>A0A420IRE5_9PEZI</name>
<evidence type="ECO:0000256" key="2">
    <source>
        <dbReference type="ARBA" id="ARBA00007891"/>
    </source>
</evidence>
<dbReference type="PANTHER" id="PTHR13050">
    <property type="entry name" value="USE1-LIKE PROTEIN"/>
    <property type="match status" value="1"/>
</dbReference>
<dbReference type="Pfam" id="PF09753">
    <property type="entry name" value="Use1"/>
    <property type="match status" value="1"/>
</dbReference>
<keyword evidence="7" id="KW-0653">Protein transport</keyword>
<evidence type="ECO:0000256" key="4">
    <source>
        <dbReference type="ARBA" id="ARBA00022692"/>
    </source>
</evidence>
<evidence type="ECO:0000256" key="9">
    <source>
        <dbReference type="ARBA" id="ARBA00023136"/>
    </source>
</evidence>
<reference evidence="11 12" key="1">
    <citation type="journal article" date="2018" name="BMC Genomics">
        <title>Comparative genome analyses reveal sequence features reflecting distinct modes of host-adaptation between dicot and monocot powdery mildew.</title>
        <authorList>
            <person name="Wu Y."/>
            <person name="Ma X."/>
            <person name="Pan Z."/>
            <person name="Kale S.D."/>
            <person name="Song Y."/>
            <person name="King H."/>
            <person name="Zhang Q."/>
            <person name="Presley C."/>
            <person name="Deng X."/>
            <person name="Wei C.I."/>
            <person name="Xiao S."/>
        </authorList>
    </citation>
    <scope>NUCLEOTIDE SEQUENCE [LARGE SCALE GENOMIC DNA]</scope>
    <source>
        <strain evidence="11">UMSG1</strain>
    </source>
</reference>
<keyword evidence="5" id="KW-0256">Endoplasmic reticulum</keyword>
<dbReference type="InterPro" id="IPR019150">
    <property type="entry name" value="Vesicle_transport_protein_Use1"/>
</dbReference>
<evidence type="ECO:0000256" key="8">
    <source>
        <dbReference type="ARBA" id="ARBA00022989"/>
    </source>
</evidence>
<feature type="transmembrane region" description="Helical" evidence="10">
    <location>
        <begin position="277"/>
        <end position="301"/>
    </location>
</feature>
<dbReference type="GO" id="GO:0006890">
    <property type="term" value="P:retrograde vesicle-mediated transport, Golgi to endoplasmic reticulum"/>
    <property type="evidence" value="ECO:0007669"/>
    <property type="project" value="TreeGrafter"/>
</dbReference>
<evidence type="ECO:0000256" key="1">
    <source>
        <dbReference type="ARBA" id="ARBA00004163"/>
    </source>
</evidence>
<evidence type="ECO:0000313" key="11">
    <source>
        <dbReference type="EMBL" id="RKF77094.1"/>
    </source>
</evidence>
<dbReference type="AlphaFoldDB" id="A0A420IRE5"/>
<keyword evidence="8 10" id="KW-1133">Transmembrane helix</keyword>
<evidence type="ECO:0000256" key="3">
    <source>
        <dbReference type="ARBA" id="ARBA00022448"/>
    </source>
</evidence>
<comment type="similarity">
    <text evidence="2">Belongs to the USE1 family.</text>
</comment>
<dbReference type="PANTHER" id="PTHR13050:SF7">
    <property type="entry name" value="VESICLE TRANSPORT PROTEIN USE1"/>
    <property type="match status" value="1"/>
</dbReference>
<dbReference type="GO" id="GO:0005789">
    <property type="term" value="C:endoplasmic reticulum membrane"/>
    <property type="evidence" value="ECO:0007669"/>
    <property type="project" value="UniProtKB-SubCell"/>
</dbReference>
<comment type="caution">
    <text evidence="11">The sequence shown here is derived from an EMBL/GenBank/DDBJ whole genome shotgun (WGS) entry which is preliminary data.</text>
</comment>
<dbReference type="GO" id="GO:0031201">
    <property type="term" value="C:SNARE complex"/>
    <property type="evidence" value="ECO:0007669"/>
    <property type="project" value="TreeGrafter"/>
</dbReference>
<protein>
    <submittedName>
        <fullName evidence="11">Putative synaptobrevin protein</fullName>
    </submittedName>
</protein>
<dbReference type="EMBL" id="MCBS01022236">
    <property type="protein sequence ID" value="RKF77094.1"/>
    <property type="molecule type" value="Genomic_DNA"/>
</dbReference>
<dbReference type="GO" id="GO:0015031">
    <property type="term" value="P:protein transport"/>
    <property type="evidence" value="ECO:0007669"/>
    <property type="project" value="UniProtKB-KW"/>
</dbReference>
<evidence type="ECO:0000256" key="7">
    <source>
        <dbReference type="ARBA" id="ARBA00022927"/>
    </source>
</evidence>
<evidence type="ECO:0000256" key="6">
    <source>
        <dbReference type="ARBA" id="ARBA00022892"/>
    </source>
</evidence>
<keyword evidence="3" id="KW-0813">Transport</keyword>
<accession>A0A420IRE5</accession>
<evidence type="ECO:0000256" key="10">
    <source>
        <dbReference type="SAM" id="Phobius"/>
    </source>
</evidence>
<sequence length="306" mass="34799">MGLESPYIISTARHPQLVSLSRLLIRIQQVLVTPDSETEAHLRRSAFERAKVRANLNHAGKIFSELEQQKRTIHSQGLIHDNYFDLSKTQQVLVDLNERLKVLNDLANFQDDTSDGEDLLEVYSTPQYFQNVNITSKSQTSFQDVKEDTSESSDVRQIDVQPQNDNITEVESSLRPRFKNNQAELLQSSSLTKNNDHSSTIESLLTHNRSEQENLTSSLLQMAKILKTSSLAFSSALEEEKDVLKNTAEGLSRNERGLEATQKRMGLLRKITEGRGWWGRMLMYAWIFALAVVALLIVALLPKLRF</sequence>
<keyword evidence="6" id="KW-0931">ER-Golgi transport</keyword>
<keyword evidence="4 10" id="KW-0812">Transmembrane</keyword>
<dbReference type="GO" id="GO:0005484">
    <property type="term" value="F:SNAP receptor activity"/>
    <property type="evidence" value="ECO:0007669"/>
    <property type="project" value="TreeGrafter"/>
</dbReference>
<evidence type="ECO:0000256" key="5">
    <source>
        <dbReference type="ARBA" id="ARBA00022824"/>
    </source>
</evidence>
<evidence type="ECO:0000313" key="12">
    <source>
        <dbReference type="Proteomes" id="UP000285326"/>
    </source>
</evidence>
<dbReference type="Proteomes" id="UP000285326">
    <property type="component" value="Unassembled WGS sequence"/>
</dbReference>
<gene>
    <name evidence="11" type="ORF">GcM1_222047</name>
</gene>
<organism evidence="11 12">
    <name type="scientific">Golovinomyces cichoracearum</name>
    <dbReference type="NCBI Taxonomy" id="62708"/>
    <lineage>
        <taxon>Eukaryota</taxon>
        <taxon>Fungi</taxon>
        <taxon>Dikarya</taxon>
        <taxon>Ascomycota</taxon>
        <taxon>Pezizomycotina</taxon>
        <taxon>Leotiomycetes</taxon>
        <taxon>Erysiphales</taxon>
        <taxon>Erysiphaceae</taxon>
        <taxon>Golovinomyces</taxon>
    </lineage>
</organism>
<comment type="subcellular location">
    <subcellularLocation>
        <location evidence="1">Endoplasmic reticulum membrane</location>
        <topology evidence="1">Single-pass type IV membrane protein</topology>
    </subcellularLocation>
</comment>
<proteinExistence type="inferred from homology"/>